<feature type="transmembrane region" description="Helical" evidence="1">
    <location>
        <begin position="97"/>
        <end position="118"/>
    </location>
</feature>
<gene>
    <name evidence="3" type="ordered locus">Cwoe_1285</name>
</gene>
<evidence type="ECO:0000313" key="3">
    <source>
        <dbReference type="EMBL" id="ADB49714.1"/>
    </source>
</evidence>
<dbReference type="Pfam" id="PF00149">
    <property type="entry name" value="Metallophos"/>
    <property type="match status" value="1"/>
</dbReference>
<dbReference type="InterPro" id="IPR004843">
    <property type="entry name" value="Calcineurin-like_PHP"/>
</dbReference>
<dbReference type="OrthoDB" id="5241348at2"/>
<feature type="transmembrane region" description="Helical" evidence="1">
    <location>
        <begin position="130"/>
        <end position="150"/>
    </location>
</feature>
<proteinExistence type="predicted"/>
<name>D3FEP0_CONWI</name>
<evidence type="ECO:0000256" key="1">
    <source>
        <dbReference type="SAM" id="Phobius"/>
    </source>
</evidence>
<keyword evidence="4" id="KW-1185">Reference proteome</keyword>
<sequence length="474" mass="50406">MLATLAGGVGALATFREDKTLPVATVRLSVQLNEPGALGIYVPLVDWGVRYGAVRLPVQLRVDVRRIDRQAAERIARNRQVDVRAVRVAASDAIASYLRALVLVVLVAGLLAGSVMAFAVRTRNGPRVRWLLLSAAATAVAATAAVGLLLPPRGALDDPTYFAHGADIPQALQTLETANRSVGTLSQELDAQLVGLARLVLAPGERSPLPAAGPRLTLASDIHNNVLVLPTLERVATGGPLFIAGDLTDRGTPLETSVTRQVASIGRPTVFVTGNHDSATLERSLTRAGAVVLTRYGRLRVDGSYGAEVVDVGGLRVAGYDDPFTRRDRGHERGTRPEPRTTEGMQEAFAAWFAPLEDRVDVVMVHEPSLIEPVLRRLADAPPDHPIAFLVGHTHEQDLRTQQNVVVLNGGTAGGGGTGNLAEGQPIGIAQLRYLLRPRFLPLAADLVTVDPGNGDATAQHERLDLSAPAIRSR</sequence>
<accession>D3FEP0</accession>
<keyword evidence="1" id="KW-0812">Transmembrane</keyword>
<reference evidence="3 4" key="1">
    <citation type="journal article" date="2010" name="Stand. Genomic Sci.">
        <title>Complete genome sequence of Conexibacter woesei type strain (ID131577).</title>
        <authorList>
            <person name="Pukall R."/>
            <person name="Lapidus A."/>
            <person name="Glavina Del Rio T."/>
            <person name="Copeland A."/>
            <person name="Tice H."/>
            <person name="Cheng J.-F."/>
            <person name="Lucas S."/>
            <person name="Chen F."/>
            <person name="Nolan M."/>
            <person name="Bruce D."/>
            <person name="Goodwin L."/>
            <person name="Pitluck S."/>
            <person name="Mavromatis K."/>
            <person name="Ivanova N."/>
            <person name="Ovchinnikova G."/>
            <person name="Pati A."/>
            <person name="Chen A."/>
            <person name="Palaniappan K."/>
            <person name="Land M."/>
            <person name="Hauser L."/>
            <person name="Chang Y.-J."/>
            <person name="Jeffries C.D."/>
            <person name="Chain P."/>
            <person name="Meincke L."/>
            <person name="Sims D."/>
            <person name="Brettin T."/>
            <person name="Detter J.C."/>
            <person name="Rohde M."/>
            <person name="Goeker M."/>
            <person name="Bristow J."/>
            <person name="Eisen J.A."/>
            <person name="Markowitz V."/>
            <person name="Kyrpides N.C."/>
            <person name="Klenk H.-P."/>
            <person name="Hugenholtz P."/>
        </authorList>
    </citation>
    <scope>NUCLEOTIDE SEQUENCE [LARGE SCALE GENOMIC DNA]</scope>
    <source>
        <strain evidence="4">DSM 14684 / CIP 108061 / JCM 11494 / NBRC 100937 / ID131577</strain>
    </source>
</reference>
<evidence type="ECO:0000313" key="4">
    <source>
        <dbReference type="Proteomes" id="UP000008229"/>
    </source>
</evidence>
<protein>
    <submittedName>
        <fullName evidence="3">Metallophosphoesterase</fullName>
    </submittedName>
</protein>
<dbReference type="HOGENOM" id="CLU_037730_0_0_11"/>
<dbReference type="EMBL" id="CP001854">
    <property type="protein sequence ID" value="ADB49714.1"/>
    <property type="molecule type" value="Genomic_DNA"/>
</dbReference>
<dbReference type="InterPro" id="IPR029052">
    <property type="entry name" value="Metallo-depent_PP-like"/>
</dbReference>
<organism evidence="3 4">
    <name type="scientific">Conexibacter woesei (strain DSM 14684 / CCUG 47730 / CIP 108061 / JCM 11494 / NBRC 100937 / ID131577)</name>
    <dbReference type="NCBI Taxonomy" id="469383"/>
    <lineage>
        <taxon>Bacteria</taxon>
        <taxon>Bacillati</taxon>
        <taxon>Actinomycetota</taxon>
        <taxon>Thermoleophilia</taxon>
        <taxon>Solirubrobacterales</taxon>
        <taxon>Conexibacteraceae</taxon>
        <taxon>Conexibacter</taxon>
    </lineage>
</organism>
<reference evidence="4" key="2">
    <citation type="submission" date="2010-01" db="EMBL/GenBank/DDBJ databases">
        <title>The complete genome of Conexibacter woesei DSM 14684.</title>
        <authorList>
            <consortium name="US DOE Joint Genome Institute (JGI-PGF)"/>
            <person name="Lucas S."/>
            <person name="Copeland A."/>
            <person name="Lapidus A."/>
            <person name="Glavina del Rio T."/>
            <person name="Dalin E."/>
            <person name="Tice H."/>
            <person name="Bruce D."/>
            <person name="Goodwin L."/>
            <person name="Pitluck S."/>
            <person name="Kyrpides N."/>
            <person name="Mavromatis K."/>
            <person name="Ivanova N."/>
            <person name="Mikhailova N."/>
            <person name="Chertkov O."/>
            <person name="Brettin T."/>
            <person name="Detter J.C."/>
            <person name="Han C."/>
            <person name="Larimer F."/>
            <person name="Land M."/>
            <person name="Hauser L."/>
            <person name="Markowitz V."/>
            <person name="Cheng J.-F."/>
            <person name="Hugenholtz P."/>
            <person name="Woyke T."/>
            <person name="Wu D."/>
            <person name="Pukall R."/>
            <person name="Steenblock K."/>
            <person name="Schneider S."/>
            <person name="Klenk H.-P."/>
            <person name="Eisen J.A."/>
        </authorList>
    </citation>
    <scope>NUCLEOTIDE SEQUENCE [LARGE SCALE GENOMIC DNA]</scope>
    <source>
        <strain evidence="4">DSM 14684 / CIP 108061 / JCM 11494 / NBRC 100937 / ID131577</strain>
    </source>
</reference>
<dbReference type="RefSeq" id="WP_012932765.1">
    <property type="nucleotide sequence ID" value="NC_013739.1"/>
</dbReference>
<feature type="domain" description="Calcineurin-like phosphoesterase" evidence="2">
    <location>
        <begin position="215"/>
        <end position="396"/>
    </location>
</feature>
<dbReference type="Gene3D" id="3.60.21.10">
    <property type="match status" value="1"/>
</dbReference>
<dbReference type="KEGG" id="cwo:Cwoe_1285"/>
<keyword evidence="1" id="KW-0472">Membrane</keyword>
<dbReference type="eggNOG" id="COG1408">
    <property type="taxonomic scope" value="Bacteria"/>
</dbReference>
<evidence type="ECO:0000259" key="2">
    <source>
        <dbReference type="Pfam" id="PF00149"/>
    </source>
</evidence>
<dbReference type="Proteomes" id="UP000008229">
    <property type="component" value="Chromosome"/>
</dbReference>
<dbReference type="AlphaFoldDB" id="D3FEP0"/>
<dbReference type="STRING" id="469383.Cwoe_1285"/>
<dbReference type="SUPFAM" id="SSF56300">
    <property type="entry name" value="Metallo-dependent phosphatases"/>
    <property type="match status" value="1"/>
</dbReference>
<keyword evidence="1" id="KW-1133">Transmembrane helix</keyword>
<dbReference type="GO" id="GO:0016787">
    <property type="term" value="F:hydrolase activity"/>
    <property type="evidence" value="ECO:0007669"/>
    <property type="project" value="InterPro"/>
</dbReference>